<feature type="region of interest" description="Disordered" evidence="4">
    <location>
        <begin position="429"/>
        <end position="461"/>
    </location>
</feature>
<dbReference type="InterPro" id="IPR011006">
    <property type="entry name" value="CheY-like_superfamily"/>
</dbReference>
<dbReference type="InterPro" id="IPR001789">
    <property type="entry name" value="Sig_transdc_resp-reg_receiver"/>
</dbReference>
<dbReference type="SMART" id="SM00448">
    <property type="entry name" value="REC"/>
    <property type="match status" value="1"/>
</dbReference>
<keyword evidence="2" id="KW-0902">Two-component regulatory system</keyword>
<reference evidence="6" key="1">
    <citation type="submission" date="2023-03" db="EMBL/GenBank/DDBJ databases">
        <title>Mating type loci evolution in Malassezia.</title>
        <authorList>
            <person name="Coelho M.A."/>
        </authorList>
    </citation>
    <scope>NUCLEOTIDE SEQUENCE</scope>
    <source>
        <strain evidence="6">CBS 11721</strain>
    </source>
</reference>
<dbReference type="PROSITE" id="PS50110">
    <property type="entry name" value="RESPONSE_REGULATORY"/>
    <property type="match status" value="1"/>
</dbReference>
<accession>A0AAF0ETJ9</accession>
<evidence type="ECO:0000313" key="6">
    <source>
        <dbReference type="EMBL" id="WFD34292.1"/>
    </source>
</evidence>
<keyword evidence="7" id="KW-1185">Reference proteome</keyword>
<keyword evidence="1 3" id="KW-0597">Phosphoprotein</keyword>
<dbReference type="Gene3D" id="3.40.50.2300">
    <property type="match status" value="1"/>
</dbReference>
<evidence type="ECO:0000256" key="2">
    <source>
        <dbReference type="ARBA" id="ARBA00023012"/>
    </source>
</evidence>
<dbReference type="GO" id="GO:0000156">
    <property type="term" value="F:phosphorelay response regulator activity"/>
    <property type="evidence" value="ECO:0007669"/>
    <property type="project" value="UniProtKB-ARBA"/>
</dbReference>
<feature type="region of interest" description="Disordered" evidence="4">
    <location>
        <begin position="877"/>
        <end position="926"/>
    </location>
</feature>
<name>A0AAF0ETJ9_9BASI</name>
<evidence type="ECO:0000256" key="4">
    <source>
        <dbReference type="SAM" id="MobiDB-lite"/>
    </source>
</evidence>
<evidence type="ECO:0000313" key="7">
    <source>
        <dbReference type="Proteomes" id="UP001219933"/>
    </source>
</evidence>
<evidence type="ECO:0000256" key="1">
    <source>
        <dbReference type="ARBA" id="ARBA00022553"/>
    </source>
</evidence>
<evidence type="ECO:0000259" key="5">
    <source>
        <dbReference type="PROSITE" id="PS50110"/>
    </source>
</evidence>
<protein>
    <submittedName>
        <fullName evidence="6">Two-component response regulator SSK1p</fullName>
    </submittedName>
</protein>
<dbReference type="FunFam" id="3.40.50.2300:FF:000146">
    <property type="entry name" value="Putative two-component response regulator SSK1p"/>
    <property type="match status" value="1"/>
</dbReference>
<feature type="compositionally biased region" description="Polar residues" evidence="4">
    <location>
        <begin position="914"/>
        <end position="926"/>
    </location>
</feature>
<sequence>MASLQAYQLLSQTMLQCIDLTLHSVSNTGSAHCAVAVSTPALFAVLHSSHAVRWLGSWILPSAANFPPAVTSEVSMSSDIGDMAQLAADMSSSDAAQNRVDLFLGAVMRRSAGGTPDTPGAQTLRFREGQGDIHTKWFPSAAYPVAMHTVLVHIFSRMVHIAVPDTTAKIMPYEEEGGSRLELIFKSMESGEQGVWPQWLGPQADLQGLLDGFGISISQNVRDATHEDTGRHTVVTVQLLRPQSVDLLSNLPIHQQNLPFSPIQELPLAHFQQQLLGRNVQVIAPSGASDMLASQITAFVTGWGCTTTDNTPDYVIIHENVDALRRTFETANNDTRIVFLAHLAHLDAAVSAMGASSRLCHVAFVPTPVCSLRLLWAMYMAGIPGNGGLFVDELNLRDSSQASASAARKAVVDKAPADPYASLRITSTWAQHGPQVPSSPRVAVPPEAAKPPEAPSTALSPHTVDYFNAAVSRLSERSKASSGLLIRDGDGRAAGIFFKPAVEESKSGGAEDNFVPLTANDHTRLTTSPEIQVTSRPVASGLAIQMDIRENDPPGAPLSTELSAEPAELLLGKADSASGAIFPSGHVIKPEGFTSFLKTPAKDRAPSDPELPPTESRAAEIAATSRVVLTRNTAPAALGASTPPASMPAATRAKSVSSEMPKWSDKMAHLPQRLRWASAQPQSGMIIGGQSTSTSKSSGIAENTTPSPAMISNLERRNKALREFVLPPIKVLIVEDNVINQRILATFLRQKKIQYQVANDGKEAVEKWCSGDFHLILMDIQLPVMDGIEATKEIRRREREMNAALNASSGVQSPLSPTRHSVIIVALTASVLVSDRVAALAAGCNDFLNKPVSLPWLQRKILEWGSMQYLLHAGISKKEPETQPSPRPSFKQATEAHASTIASNLRLNPPISPASRSGSASQLNGK</sequence>
<dbReference type="CDD" id="cd17546">
    <property type="entry name" value="REC_hyHK_CKI1_RcsC-like"/>
    <property type="match status" value="1"/>
</dbReference>
<feature type="region of interest" description="Disordered" evidence="4">
    <location>
        <begin position="598"/>
        <end position="618"/>
    </location>
</feature>
<dbReference type="Proteomes" id="UP001219933">
    <property type="component" value="Chromosome 2"/>
</dbReference>
<dbReference type="AlphaFoldDB" id="A0AAF0ETJ9"/>
<dbReference type="Pfam" id="PF00072">
    <property type="entry name" value="Response_reg"/>
    <property type="match status" value="1"/>
</dbReference>
<dbReference type="EMBL" id="CP119878">
    <property type="protein sequence ID" value="WFD34292.1"/>
    <property type="molecule type" value="Genomic_DNA"/>
</dbReference>
<dbReference type="SUPFAM" id="SSF52172">
    <property type="entry name" value="CheY-like"/>
    <property type="match status" value="1"/>
</dbReference>
<evidence type="ECO:0000256" key="3">
    <source>
        <dbReference type="PROSITE-ProRule" id="PRU00169"/>
    </source>
</evidence>
<gene>
    <name evidence="6" type="primary">MgSsk1</name>
    <name evidence="6" type="ORF">MCUN1_001131</name>
</gene>
<dbReference type="PANTHER" id="PTHR45339:SF1">
    <property type="entry name" value="HYBRID SIGNAL TRANSDUCTION HISTIDINE KINASE J"/>
    <property type="match status" value="1"/>
</dbReference>
<feature type="modified residue" description="4-aspartylphosphate" evidence="3">
    <location>
        <position position="779"/>
    </location>
</feature>
<proteinExistence type="predicted"/>
<feature type="domain" description="Response regulatory" evidence="5">
    <location>
        <begin position="730"/>
        <end position="865"/>
    </location>
</feature>
<dbReference type="PANTHER" id="PTHR45339">
    <property type="entry name" value="HYBRID SIGNAL TRANSDUCTION HISTIDINE KINASE J"/>
    <property type="match status" value="1"/>
</dbReference>
<organism evidence="6 7">
    <name type="scientific">Malassezia cuniculi</name>
    <dbReference type="NCBI Taxonomy" id="948313"/>
    <lineage>
        <taxon>Eukaryota</taxon>
        <taxon>Fungi</taxon>
        <taxon>Dikarya</taxon>
        <taxon>Basidiomycota</taxon>
        <taxon>Ustilaginomycotina</taxon>
        <taxon>Malasseziomycetes</taxon>
        <taxon>Malasseziales</taxon>
        <taxon>Malasseziaceae</taxon>
        <taxon>Malassezia</taxon>
    </lineage>
</organism>